<dbReference type="RefSeq" id="WP_106299195.1">
    <property type="nucleotide sequence ID" value="NZ_JFKC01000012.1"/>
</dbReference>
<accession>A0A1X4NJU6</accession>
<dbReference type="Pfam" id="PF01628">
    <property type="entry name" value="HrcA"/>
    <property type="match status" value="1"/>
</dbReference>
<dbReference type="PANTHER" id="PTHR34824">
    <property type="entry name" value="HEAT-INDUCIBLE TRANSCRIPTION REPRESSOR HRCA"/>
    <property type="match status" value="1"/>
</dbReference>
<comment type="function">
    <text evidence="5">Negative regulator of class I heat shock genes (grpE-dnaK-dnaJ and groELS operons). Prevents heat-shock induction of these operons.</text>
</comment>
<dbReference type="GO" id="GO:0045892">
    <property type="term" value="P:negative regulation of DNA-templated transcription"/>
    <property type="evidence" value="ECO:0007669"/>
    <property type="project" value="UniProtKB-UniRule"/>
</dbReference>
<feature type="domain" description="Heat-inducible transcription repressor HrcA C-terminal" evidence="6">
    <location>
        <begin position="114"/>
        <end position="336"/>
    </location>
</feature>
<dbReference type="Gene3D" id="3.30.390.60">
    <property type="entry name" value="Heat-inducible transcription repressor hrca homolog, domain 3"/>
    <property type="match status" value="1"/>
</dbReference>
<dbReference type="InterPro" id="IPR036388">
    <property type="entry name" value="WH-like_DNA-bd_sf"/>
</dbReference>
<dbReference type="AlphaFoldDB" id="A0A1X4NJU6"/>
<gene>
    <name evidence="5 7" type="primary">hrcA</name>
    <name evidence="7" type="ORF">MGEO_12750</name>
</gene>
<name>A0A1X4NJU6_9RHOB</name>
<dbReference type="InterPro" id="IPR002571">
    <property type="entry name" value="HrcA"/>
</dbReference>
<dbReference type="PANTHER" id="PTHR34824:SF1">
    <property type="entry name" value="HEAT-INDUCIBLE TRANSCRIPTION REPRESSOR HRCA"/>
    <property type="match status" value="1"/>
</dbReference>
<evidence type="ECO:0000259" key="6">
    <source>
        <dbReference type="Pfam" id="PF01628"/>
    </source>
</evidence>
<dbReference type="GO" id="GO:0003677">
    <property type="term" value="F:DNA binding"/>
    <property type="evidence" value="ECO:0007669"/>
    <property type="project" value="InterPro"/>
</dbReference>
<dbReference type="HAMAP" id="MF_00081">
    <property type="entry name" value="HrcA"/>
    <property type="match status" value="1"/>
</dbReference>
<evidence type="ECO:0000313" key="7">
    <source>
        <dbReference type="EMBL" id="OSQ49901.1"/>
    </source>
</evidence>
<organism evidence="7 8">
    <name type="scientific">Marivita geojedonensis</name>
    <dbReference type="NCBI Taxonomy" id="1123756"/>
    <lineage>
        <taxon>Bacteria</taxon>
        <taxon>Pseudomonadati</taxon>
        <taxon>Pseudomonadota</taxon>
        <taxon>Alphaproteobacteria</taxon>
        <taxon>Rhodobacterales</taxon>
        <taxon>Roseobacteraceae</taxon>
        <taxon>Marivita</taxon>
    </lineage>
</organism>
<dbReference type="InterPro" id="IPR036390">
    <property type="entry name" value="WH_DNA-bd_sf"/>
</dbReference>
<dbReference type="Gene3D" id="1.10.10.10">
    <property type="entry name" value="Winged helix-like DNA-binding domain superfamily/Winged helix DNA-binding domain"/>
    <property type="match status" value="1"/>
</dbReference>
<dbReference type="STRING" id="1123756.MGEO_12750"/>
<keyword evidence="4 5" id="KW-0804">Transcription</keyword>
<proteinExistence type="inferred from homology"/>
<dbReference type="SUPFAM" id="SSF55781">
    <property type="entry name" value="GAF domain-like"/>
    <property type="match status" value="1"/>
</dbReference>
<protein>
    <recommendedName>
        <fullName evidence="5">Heat-inducible transcription repressor HrcA</fullName>
    </recommendedName>
</protein>
<dbReference type="Gene3D" id="3.30.450.40">
    <property type="match status" value="1"/>
</dbReference>
<dbReference type="Proteomes" id="UP000193926">
    <property type="component" value="Unassembled WGS sequence"/>
</dbReference>
<dbReference type="InterPro" id="IPR023120">
    <property type="entry name" value="WHTH_transcript_rep_HrcA_IDD"/>
</dbReference>
<evidence type="ECO:0000256" key="1">
    <source>
        <dbReference type="ARBA" id="ARBA00022491"/>
    </source>
</evidence>
<comment type="similarity">
    <text evidence="5">Belongs to the HrcA family.</text>
</comment>
<keyword evidence="3 5" id="KW-0346">Stress response</keyword>
<evidence type="ECO:0000256" key="4">
    <source>
        <dbReference type="ARBA" id="ARBA00023163"/>
    </source>
</evidence>
<dbReference type="NCBIfam" id="TIGR00331">
    <property type="entry name" value="hrcA"/>
    <property type="match status" value="1"/>
</dbReference>
<dbReference type="InterPro" id="IPR021153">
    <property type="entry name" value="HrcA_C"/>
</dbReference>
<evidence type="ECO:0000256" key="2">
    <source>
        <dbReference type="ARBA" id="ARBA00023015"/>
    </source>
</evidence>
<dbReference type="PIRSF" id="PIRSF005485">
    <property type="entry name" value="HrcA"/>
    <property type="match status" value="1"/>
</dbReference>
<sequence length="356" mass="38903">MDNGSKLLDELNDRSREVFRKVVEGYLLSGEPVGSRTLTRTLDEKVSAATIRNVMQDLEFLGLLDSPHISAGRVPTQLGLRMFVDGLLEVRDLDQDDRQKIDATVTSNSQDVATILDRVGSALSGVTQGASLVLTPKHEAAIKHIEFVPVAGDQALVVLVFADGHVENRLFTPPPGQTPSSMREAANFLNALVEGKTLADLRRTIKDDIARKRQELDALAATLVEQGLAIWDDQADTSGRLIVRGRSNLLAEDAHAGELDRIRELFDDLERKRDIAEFLELTEQGDGVRIFIGSENKLFSLSGSSLVVSPYMNADRKIIGAVGVIGPTRLNYGRIVPIVDYTAQLVGKLLGDRNQG</sequence>
<comment type="caution">
    <text evidence="7">The sequence shown here is derived from an EMBL/GenBank/DDBJ whole genome shotgun (WGS) entry which is preliminary data.</text>
</comment>
<dbReference type="SUPFAM" id="SSF46785">
    <property type="entry name" value="Winged helix' DNA-binding domain"/>
    <property type="match status" value="1"/>
</dbReference>
<dbReference type="EMBL" id="JFKC01000012">
    <property type="protein sequence ID" value="OSQ49901.1"/>
    <property type="molecule type" value="Genomic_DNA"/>
</dbReference>
<reference evidence="7 8" key="1">
    <citation type="submission" date="2014-03" db="EMBL/GenBank/DDBJ databases">
        <title>The draft genome sequence of Marivita geojedonensis KCTC 23882.</title>
        <authorList>
            <person name="Lai Q."/>
            <person name="Shao Z."/>
        </authorList>
    </citation>
    <scope>NUCLEOTIDE SEQUENCE [LARGE SCALE GENOMIC DNA]</scope>
    <source>
        <strain evidence="7 8">DPG-138</strain>
    </source>
</reference>
<keyword evidence="2 5" id="KW-0805">Transcription regulation</keyword>
<evidence type="ECO:0000256" key="5">
    <source>
        <dbReference type="HAMAP-Rule" id="MF_00081"/>
    </source>
</evidence>
<dbReference type="OrthoDB" id="9783139at2"/>
<dbReference type="InterPro" id="IPR029016">
    <property type="entry name" value="GAF-like_dom_sf"/>
</dbReference>
<keyword evidence="8" id="KW-1185">Reference proteome</keyword>
<evidence type="ECO:0000256" key="3">
    <source>
        <dbReference type="ARBA" id="ARBA00023016"/>
    </source>
</evidence>
<keyword evidence="1 5" id="KW-0678">Repressor</keyword>
<evidence type="ECO:0000313" key="8">
    <source>
        <dbReference type="Proteomes" id="UP000193926"/>
    </source>
</evidence>